<keyword evidence="5" id="KW-0378">Hydrolase</keyword>
<keyword evidence="1" id="KW-0808">Transferase</keyword>
<feature type="domain" description="Reverse transcriptase RNase H-like" evidence="7">
    <location>
        <begin position="12"/>
        <end position="91"/>
    </location>
</feature>
<gene>
    <name evidence="8" type="primary">pol_3577</name>
    <name evidence="8" type="ORF">TNCT_611491</name>
</gene>
<dbReference type="Pfam" id="PF17917">
    <property type="entry name" value="RT_RNaseH"/>
    <property type="match status" value="1"/>
</dbReference>
<dbReference type="OrthoDB" id="8057740at2759"/>
<dbReference type="CDD" id="cd09274">
    <property type="entry name" value="RNase_HI_RT_Ty3"/>
    <property type="match status" value="1"/>
</dbReference>
<evidence type="ECO:0000259" key="7">
    <source>
        <dbReference type="Pfam" id="PF17917"/>
    </source>
</evidence>
<dbReference type="AlphaFoldDB" id="A0A8X6L6Y0"/>
<proteinExistence type="predicted"/>
<dbReference type="SUPFAM" id="SSF56672">
    <property type="entry name" value="DNA/RNA polymerases"/>
    <property type="match status" value="1"/>
</dbReference>
<dbReference type="EMBL" id="BMAO01024764">
    <property type="protein sequence ID" value="GFQ97591.1"/>
    <property type="molecule type" value="Genomic_DNA"/>
</dbReference>
<evidence type="ECO:0000256" key="4">
    <source>
        <dbReference type="ARBA" id="ARBA00022759"/>
    </source>
</evidence>
<keyword evidence="4" id="KW-0255">Endonuclease</keyword>
<protein>
    <submittedName>
        <fullName evidence="8">Retrovirus-related Pol polyprotein from transposon 297</fullName>
    </submittedName>
</protein>
<dbReference type="GO" id="GO:0004519">
    <property type="term" value="F:endonuclease activity"/>
    <property type="evidence" value="ECO:0007669"/>
    <property type="project" value="UniProtKB-KW"/>
</dbReference>
<comment type="caution">
    <text evidence="8">The sequence shown here is derived from an EMBL/GenBank/DDBJ whole genome shotgun (WGS) entry which is preliminary data.</text>
</comment>
<accession>A0A8X6L6Y0</accession>
<keyword evidence="3" id="KW-0540">Nuclease</keyword>
<evidence type="ECO:0000256" key="6">
    <source>
        <dbReference type="ARBA" id="ARBA00022918"/>
    </source>
</evidence>
<evidence type="ECO:0000256" key="2">
    <source>
        <dbReference type="ARBA" id="ARBA00022695"/>
    </source>
</evidence>
<dbReference type="InterPro" id="IPR050951">
    <property type="entry name" value="Retrovirus_Pol_polyprotein"/>
</dbReference>
<name>A0A8X6L6Y0_TRICU</name>
<evidence type="ECO:0000256" key="1">
    <source>
        <dbReference type="ARBA" id="ARBA00022679"/>
    </source>
</evidence>
<dbReference type="Proteomes" id="UP000887116">
    <property type="component" value="Unassembled WGS sequence"/>
</dbReference>
<keyword evidence="9" id="KW-1185">Reference proteome</keyword>
<keyword evidence="2" id="KW-0548">Nucleotidyltransferase</keyword>
<evidence type="ECO:0000313" key="9">
    <source>
        <dbReference type="Proteomes" id="UP000887116"/>
    </source>
</evidence>
<dbReference type="PANTHER" id="PTHR37984">
    <property type="entry name" value="PROTEIN CBG26694"/>
    <property type="match status" value="1"/>
</dbReference>
<dbReference type="PANTHER" id="PTHR37984:SF5">
    <property type="entry name" value="PROTEIN NYNRIN-LIKE"/>
    <property type="match status" value="1"/>
</dbReference>
<organism evidence="8 9">
    <name type="scientific">Trichonephila clavata</name>
    <name type="common">Joro spider</name>
    <name type="synonym">Nephila clavata</name>
    <dbReference type="NCBI Taxonomy" id="2740835"/>
    <lineage>
        <taxon>Eukaryota</taxon>
        <taxon>Metazoa</taxon>
        <taxon>Ecdysozoa</taxon>
        <taxon>Arthropoda</taxon>
        <taxon>Chelicerata</taxon>
        <taxon>Arachnida</taxon>
        <taxon>Araneae</taxon>
        <taxon>Araneomorphae</taxon>
        <taxon>Entelegynae</taxon>
        <taxon>Araneoidea</taxon>
        <taxon>Nephilidae</taxon>
        <taxon>Trichonephila</taxon>
    </lineage>
</organism>
<evidence type="ECO:0000313" key="8">
    <source>
        <dbReference type="EMBL" id="GFQ97591.1"/>
    </source>
</evidence>
<dbReference type="InterPro" id="IPR043502">
    <property type="entry name" value="DNA/RNA_pol_sf"/>
</dbReference>
<dbReference type="InterPro" id="IPR041373">
    <property type="entry name" value="RT_RNaseH"/>
</dbReference>
<sequence length="116" mass="13567">MLLLLKSVHVYIDENGIEHPIAFYSKKINQMNWSLIEREAYAALSALKKFDCWIFGSQIQVVYDHYPLTYLTKGLPHYTKLARWALALQRYDLRIIYCKGKVHGNVDALSRLSFDD</sequence>
<dbReference type="GO" id="GO:0016787">
    <property type="term" value="F:hydrolase activity"/>
    <property type="evidence" value="ECO:0007669"/>
    <property type="project" value="UniProtKB-KW"/>
</dbReference>
<evidence type="ECO:0000256" key="5">
    <source>
        <dbReference type="ARBA" id="ARBA00022801"/>
    </source>
</evidence>
<dbReference type="GO" id="GO:0003964">
    <property type="term" value="F:RNA-directed DNA polymerase activity"/>
    <property type="evidence" value="ECO:0007669"/>
    <property type="project" value="UniProtKB-KW"/>
</dbReference>
<keyword evidence="6" id="KW-0695">RNA-directed DNA polymerase</keyword>
<reference evidence="8" key="1">
    <citation type="submission" date="2020-07" db="EMBL/GenBank/DDBJ databases">
        <title>Multicomponent nature underlies the extraordinary mechanical properties of spider dragline silk.</title>
        <authorList>
            <person name="Kono N."/>
            <person name="Nakamura H."/>
            <person name="Mori M."/>
            <person name="Yoshida Y."/>
            <person name="Ohtoshi R."/>
            <person name="Malay A.D."/>
            <person name="Moran D.A.P."/>
            <person name="Tomita M."/>
            <person name="Numata K."/>
            <person name="Arakawa K."/>
        </authorList>
    </citation>
    <scope>NUCLEOTIDE SEQUENCE</scope>
</reference>
<evidence type="ECO:0000256" key="3">
    <source>
        <dbReference type="ARBA" id="ARBA00022722"/>
    </source>
</evidence>